<accession>A0A9J6F288</accession>
<name>A0A9J6F288_RHIMP</name>
<reference evidence="1" key="1">
    <citation type="journal article" date="2020" name="Cell">
        <title>Large-Scale Comparative Analyses of Tick Genomes Elucidate Their Genetic Diversity and Vector Capacities.</title>
        <authorList>
            <consortium name="Tick Genome and Microbiome Consortium (TIGMIC)"/>
            <person name="Jia N."/>
            <person name="Wang J."/>
            <person name="Shi W."/>
            <person name="Du L."/>
            <person name="Sun Y."/>
            <person name="Zhan W."/>
            <person name="Jiang J.F."/>
            <person name="Wang Q."/>
            <person name="Zhang B."/>
            <person name="Ji P."/>
            <person name="Bell-Sakyi L."/>
            <person name="Cui X.M."/>
            <person name="Yuan T.T."/>
            <person name="Jiang B.G."/>
            <person name="Yang W.F."/>
            <person name="Lam T.T."/>
            <person name="Chang Q.C."/>
            <person name="Ding S.J."/>
            <person name="Wang X.J."/>
            <person name="Zhu J.G."/>
            <person name="Ruan X.D."/>
            <person name="Zhao L."/>
            <person name="Wei J.T."/>
            <person name="Ye R.Z."/>
            <person name="Que T.C."/>
            <person name="Du C.H."/>
            <person name="Zhou Y.H."/>
            <person name="Cheng J.X."/>
            <person name="Dai P.F."/>
            <person name="Guo W.B."/>
            <person name="Han X.H."/>
            <person name="Huang E.J."/>
            <person name="Li L.F."/>
            <person name="Wei W."/>
            <person name="Gao Y.C."/>
            <person name="Liu J.Z."/>
            <person name="Shao H.Z."/>
            <person name="Wang X."/>
            <person name="Wang C.C."/>
            <person name="Yang T.C."/>
            <person name="Huo Q.B."/>
            <person name="Li W."/>
            <person name="Chen H.Y."/>
            <person name="Chen S.E."/>
            <person name="Zhou L.G."/>
            <person name="Ni X.B."/>
            <person name="Tian J.H."/>
            <person name="Sheng Y."/>
            <person name="Liu T."/>
            <person name="Pan Y.S."/>
            <person name="Xia L.Y."/>
            <person name="Li J."/>
            <person name="Zhao F."/>
            <person name="Cao W.C."/>
        </authorList>
    </citation>
    <scope>NUCLEOTIDE SEQUENCE</scope>
    <source>
        <strain evidence="1">Rmic-2018</strain>
    </source>
</reference>
<dbReference type="Proteomes" id="UP000821866">
    <property type="component" value="Chromosome 1"/>
</dbReference>
<organism evidence="1 2">
    <name type="scientific">Rhipicephalus microplus</name>
    <name type="common">Cattle tick</name>
    <name type="synonym">Boophilus microplus</name>
    <dbReference type="NCBI Taxonomy" id="6941"/>
    <lineage>
        <taxon>Eukaryota</taxon>
        <taxon>Metazoa</taxon>
        <taxon>Ecdysozoa</taxon>
        <taxon>Arthropoda</taxon>
        <taxon>Chelicerata</taxon>
        <taxon>Arachnida</taxon>
        <taxon>Acari</taxon>
        <taxon>Parasitiformes</taxon>
        <taxon>Ixodida</taxon>
        <taxon>Ixodoidea</taxon>
        <taxon>Ixodidae</taxon>
        <taxon>Rhipicephalinae</taxon>
        <taxon>Rhipicephalus</taxon>
        <taxon>Boophilus</taxon>
    </lineage>
</organism>
<proteinExistence type="predicted"/>
<evidence type="ECO:0000313" key="2">
    <source>
        <dbReference type="Proteomes" id="UP000821866"/>
    </source>
</evidence>
<dbReference type="EMBL" id="JABSTU010000001">
    <property type="protein sequence ID" value="KAH8040942.1"/>
    <property type="molecule type" value="Genomic_DNA"/>
</dbReference>
<comment type="caution">
    <text evidence="1">The sequence shown here is derived from an EMBL/GenBank/DDBJ whole genome shotgun (WGS) entry which is preliminary data.</text>
</comment>
<dbReference type="AlphaFoldDB" id="A0A9J6F288"/>
<sequence>MNARECHSVHDFIVAAGKVNFATCESSSGQEHVASLSPGSASNSSTSFVGEKYAGSSSASLSVPTQQTQLAVMGLDDESVIAPVESLPEVSPEVPLSPQSSNSQAHMDVALSGSPHATHQLVPTASLGVPPVSSHLEASSQQALLDRIAQLERLQENTMRKLVTARKRYLKSENEKSCLKKRIRGLFNEDQMRSVERLSTQGMRWEASTLVHSLRLRLMIPWL</sequence>
<gene>
    <name evidence="1" type="ORF">HPB51_013112</name>
</gene>
<reference evidence="1" key="2">
    <citation type="submission" date="2021-09" db="EMBL/GenBank/DDBJ databases">
        <authorList>
            <person name="Jia N."/>
            <person name="Wang J."/>
            <person name="Shi W."/>
            <person name="Du L."/>
            <person name="Sun Y."/>
            <person name="Zhan W."/>
            <person name="Jiang J."/>
            <person name="Wang Q."/>
            <person name="Zhang B."/>
            <person name="Ji P."/>
            <person name="Sakyi L.B."/>
            <person name="Cui X."/>
            <person name="Yuan T."/>
            <person name="Jiang B."/>
            <person name="Yang W."/>
            <person name="Lam T.T.-Y."/>
            <person name="Chang Q."/>
            <person name="Ding S."/>
            <person name="Wang X."/>
            <person name="Zhu J."/>
            <person name="Ruan X."/>
            <person name="Zhao L."/>
            <person name="Wei J."/>
            <person name="Que T."/>
            <person name="Du C."/>
            <person name="Cheng J."/>
            <person name="Dai P."/>
            <person name="Han X."/>
            <person name="Huang E."/>
            <person name="Gao Y."/>
            <person name="Liu J."/>
            <person name="Shao H."/>
            <person name="Ye R."/>
            <person name="Li L."/>
            <person name="Wei W."/>
            <person name="Wang X."/>
            <person name="Wang C."/>
            <person name="Huo Q."/>
            <person name="Li W."/>
            <person name="Guo W."/>
            <person name="Chen H."/>
            <person name="Chen S."/>
            <person name="Zhou L."/>
            <person name="Zhou L."/>
            <person name="Ni X."/>
            <person name="Tian J."/>
            <person name="Zhou Y."/>
            <person name="Sheng Y."/>
            <person name="Liu T."/>
            <person name="Pan Y."/>
            <person name="Xia L."/>
            <person name="Li J."/>
            <person name="Zhao F."/>
            <person name="Cao W."/>
        </authorList>
    </citation>
    <scope>NUCLEOTIDE SEQUENCE</scope>
    <source>
        <strain evidence="1">Rmic-2018</strain>
        <tissue evidence="1">Larvae</tissue>
    </source>
</reference>
<evidence type="ECO:0000313" key="1">
    <source>
        <dbReference type="EMBL" id="KAH8040942.1"/>
    </source>
</evidence>
<protein>
    <submittedName>
        <fullName evidence="1">Uncharacterized protein</fullName>
    </submittedName>
</protein>
<keyword evidence="2" id="KW-1185">Reference proteome</keyword>